<keyword evidence="3" id="KW-1185">Reference proteome</keyword>
<evidence type="ECO:0000256" key="1">
    <source>
        <dbReference type="SAM" id="MobiDB-lite"/>
    </source>
</evidence>
<protein>
    <submittedName>
        <fullName evidence="2">Uncharacterized protein</fullName>
    </submittedName>
</protein>
<evidence type="ECO:0000313" key="2">
    <source>
        <dbReference type="EMBL" id="MBB5574393.1"/>
    </source>
</evidence>
<name>A0A7W8XRR7_9HYPH</name>
<feature type="region of interest" description="Disordered" evidence="1">
    <location>
        <begin position="44"/>
        <end position="91"/>
    </location>
</feature>
<gene>
    <name evidence="2" type="ORF">GGD50_003020</name>
</gene>
<reference evidence="2 3" key="1">
    <citation type="submission" date="2020-08" db="EMBL/GenBank/DDBJ databases">
        <title>Genomic Encyclopedia of Type Strains, Phase IV (KMG-V): Genome sequencing to study the core and pangenomes of soil and plant-associated prokaryotes.</title>
        <authorList>
            <person name="Whitman W."/>
        </authorList>
    </citation>
    <scope>NUCLEOTIDE SEQUENCE [LARGE SCALE GENOMIC DNA]</scope>
    <source>
        <strain evidence="2 3">SEMIA 4064</strain>
    </source>
</reference>
<dbReference type="AlphaFoldDB" id="A0A7W8XRR7"/>
<dbReference type="EMBL" id="JACHBI010000005">
    <property type="protein sequence ID" value="MBB5574393.1"/>
    <property type="molecule type" value="Genomic_DNA"/>
</dbReference>
<evidence type="ECO:0000313" key="3">
    <source>
        <dbReference type="Proteomes" id="UP000549882"/>
    </source>
</evidence>
<feature type="compositionally biased region" description="Basic and acidic residues" evidence="1">
    <location>
        <begin position="44"/>
        <end position="62"/>
    </location>
</feature>
<accession>A0A7W8XRR7</accession>
<sequence>MPTPWRATPRSAVIAIDFKLRKEKKQEIDHEIRERRQELYAQEKLDRSDWNELSQEEREAHEMTFYTVSTPMPKTSLHGKKQQNENRSAVP</sequence>
<proteinExistence type="predicted"/>
<comment type="caution">
    <text evidence="2">The sequence shown here is derived from an EMBL/GenBank/DDBJ whole genome shotgun (WGS) entry which is preliminary data.</text>
</comment>
<dbReference type="Proteomes" id="UP000549882">
    <property type="component" value="Unassembled WGS sequence"/>
</dbReference>
<organism evidence="2 3">
    <name type="scientific">Rhizobium paranaense</name>
    <dbReference type="NCBI Taxonomy" id="1650438"/>
    <lineage>
        <taxon>Bacteria</taxon>
        <taxon>Pseudomonadati</taxon>
        <taxon>Pseudomonadota</taxon>
        <taxon>Alphaproteobacteria</taxon>
        <taxon>Hyphomicrobiales</taxon>
        <taxon>Rhizobiaceae</taxon>
        <taxon>Rhizobium/Agrobacterium group</taxon>
        <taxon>Rhizobium</taxon>
    </lineage>
</organism>